<dbReference type="AlphaFoldDB" id="A0AAE1A5G9"/>
<evidence type="ECO:0000256" key="1">
    <source>
        <dbReference type="SAM" id="MobiDB-lite"/>
    </source>
</evidence>
<feature type="compositionally biased region" description="Basic residues" evidence="1">
    <location>
        <begin position="92"/>
        <end position="102"/>
    </location>
</feature>
<feature type="compositionally biased region" description="Low complexity" evidence="1">
    <location>
        <begin position="111"/>
        <end position="121"/>
    </location>
</feature>
<sequence>MTGGHVDPTRRKPTKYGEDSVAPGRDVSGWNRSNVGRSRLFSLHCEDPMLLTIDSLFRRTQDISREWKQTKPRNINKTRKDCRKITVDRARRQLTKYKSSRKARSEHSKTGARTRTTSTSTRTKKHWCSEGKGSDWQPRYGKLITESHLQGGEQESSDYQLTSALWFLLSSSNRGDFKKKTRTKTNSYENFIDRKKPYGSQNISTPPCYSFY</sequence>
<comment type="caution">
    <text evidence="2">The sequence shown here is derived from an EMBL/GenBank/DDBJ whole genome shotgun (WGS) entry which is preliminary data.</text>
</comment>
<dbReference type="EMBL" id="JAWDGP010002624">
    <property type="protein sequence ID" value="KAK3781342.1"/>
    <property type="molecule type" value="Genomic_DNA"/>
</dbReference>
<keyword evidence="3" id="KW-1185">Reference proteome</keyword>
<reference evidence="2" key="1">
    <citation type="journal article" date="2023" name="G3 (Bethesda)">
        <title>A reference genome for the long-term kleptoplast-retaining sea slug Elysia crispata morphotype clarki.</title>
        <authorList>
            <person name="Eastman K.E."/>
            <person name="Pendleton A.L."/>
            <person name="Shaikh M.A."/>
            <person name="Suttiyut T."/>
            <person name="Ogas R."/>
            <person name="Tomko P."/>
            <person name="Gavelis G."/>
            <person name="Widhalm J.R."/>
            <person name="Wisecaver J.H."/>
        </authorList>
    </citation>
    <scope>NUCLEOTIDE SEQUENCE</scope>
    <source>
        <strain evidence="2">ECLA1</strain>
    </source>
</reference>
<evidence type="ECO:0000313" key="3">
    <source>
        <dbReference type="Proteomes" id="UP001283361"/>
    </source>
</evidence>
<feature type="region of interest" description="Disordered" evidence="1">
    <location>
        <begin position="86"/>
        <end position="132"/>
    </location>
</feature>
<evidence type="ECO:0000313" key="2">
    <source>
        <dbReference type="EMBL" id="KAK3781342.1"/>
    </source>
</evidence>
<name>A0AAE1A5G9_9GAST</name>
<feature type="region of interest" description="Disordered" evidence="1">
    <location>
        <begin position="1"/>
        <end position="33"/>
    </location>
</feature>
<organism evidence="2 3">
    <name type="scientific">Elysia crispata</name>
    <name type="common">lettuce slug</name>
    <dbReference type="NCBI Taxonomy" id="231223"/>
    <lineage>
        <taxon>Eukaryota</taxon>
        <taxon>Metazoa</taxon>
        <taxon>Spiralia</taxon>
        <taxon>Lophotrochozoa</taxon>
        <taxon>Mollusca</taxon>
        <taxon>Gastropoda</taxon>
        <taxon>Heterobranchia</taxon>
        <taxon>Euthyneura</taxon>
        <taxon>Panpulmonata</taxon>
        <taxon>Sacoglossa</taxon>
        <taxon>Placobranchoidea</taxon>
        <taxon>Plakobranchidae</taxon>
        <taxon>Elysia</taxon>
    </lineage>
</organism>
<protein>
    <submittedName>
        <fullName evidence="2">Uncharacterized protein</fullName>
    </submittedName>
</protein>
<accession>A0AAE1A5G9</accession>
<gene>
    <name evidence="2" type="ORF">RRG08_018968</name>
</gene>
<proteinExistence type="predicted"/>
<dbReference type="Proteomes" id="UP001283361">
    <property type="component" value="Unassembled WGS sequence"/>
</dbReference>
<feature type="compositionally biased region" description="Basic and acidic residues" evidence="1">
    <location>
        <begin position="7"/>
        <end position="18"/>
    </location>
</feature>